<evidence type="ECO:0000256" key="4">
    <source>
        <dbReference type="ARBA" id="ARBA00022723"/>
    </source>
</evidence>
<dbReference type="InterPro" id="IPR050556">
    <property type="entry name" value="Type_II_TA_system_RNase"/>
</dbReference>
<dbReference type="Gene3D" id="3.40.50.1010">
    <property type="entry name" value="5'-nuclease"/>
    <property type="match status" value="1"/>
</dbReference>
<evidence type="ECO:0000256" key="5">
    <source>
        <dbReference type="ARBA" id="ARBA00022801"/>
    </source>
</evidence>
<dbReference type="PANTHER" id="PTHR33653">
    <property type="entry name" value="RIBONUCLEASE VAPC2"/>
    <property type="match status" value="1"/>
</dbReference>
<organism evidence="9 10">
    <name type="scientific">Niabella ginsengisoli</name>
    <dbReference type="NCBI Taxonomy" id="522298"/>
    <lineage>
        <taxon>Bacteria</taxon>
        <taxon>Pseudomonadati</taxon>
        <taxon>Bacteroidota</taxon>
        <taxon>Chitinophagia</taxon>
        <taxon>Chitinophagales</taxon>
        <taxon>Chitinophagaceae</taxon>
        <taxon>Niabella</taxon>
    </lineage>
</organism>
<dbReference type="PANTHER" id="PTHR33653:SF1">
    <property type="entry name" value="RIBONUCLEASE VAPC2"/>
    <property type="match status" value="1"/>
</dbReference>
<gene>
    <name evidence="9" type="ORF">MKP09_14820</name>
</gene>
<comment type="similarity">
    <text evidence="7">Belongs to the PINc/VapC protein family.</text>
</comment>
<keyword evidence="2" id="KW-1277">Toxin-antitoxin system</keyword>
<dbReference type="InterPro" id="IPR029060">
    <property type="entry name" value="PIN-like_dom_sf"/>
</dbReference>
<dbReference type="InterPro" id="IPR002716">
    <property type="entry name" value="PIN_dom"/>
</dbReference>
<dbReference type="RefSeq" id="WP_240830767.1">
    <property type="nucleotide sequence ID" value="NZ_JAKWBL010000003.1"/>
</dbReference>
<dbReference type="Pfam" id="PF01850">
    <property type="entry name" value="PIN"/>
    <property type="match status" value="1"/>
</dbReference>
<evidence type="ECO:0000256" key="6">
    <source>
        <dbReference type="ARBA" id="ARBA00022842"/>
    </source>
</evidence>
<comment type="cofactor">
    <cofactor evidence="1">
        <name>Mg(2+)</name>
        <dbReference type="ChEBI" id="CHEBI:18420"/>
    </cofactor>
</comment>
<evidence type="ECO:0000256" key="3">
    <source>
        <dbReference type="ARBA" id="ARBA00022722"/>
    </source>
</evidence>
<name>A0ABS9SLQ3_9BACT</name>
<dbReference type="Proteomes" id="UP001202248">
    <property type="component" value="Unassembled WGS sequence"/>
</dbReference>
<evidence type="ECO:0000259" key="8">
    <source>
        <dbReference type="Pfam" id="PF01850"/>
    </source>
</evidence>
<sequence length="124" mass="13911">MNGNKLLLDTNALIGYLQGDIALEKMVTSSEILIPVISIIEFLAFNKIEDRDRKLLYDFASEVQVVDLKKDDINLIELISNIRITHKTKLPDAIIAGMAIYSKATLVTNDKGFDKIKNLSLLTF</sequence>
<keyword evidence="10" id="KW-1185">Reference proteome</keyword>
<evidence type="ECO:0000256" key="7">
    <source>
        <dbReference type="ARBA" id="ARBA00038093"/>
    </source>
</evidence>
<evidence type="ECO:0000256" key="1">
    <source>
        <dbReference type="ARBA" id="ARBA00001946"/>
    </source>
</evidence>
<keyword evidence="4" id="KW-0479">Metal-binding</keyword>
<keyword evidence="6" id="KW-0460">Magnesium</keyword>
<evidence type="ECO:0000313" key="9">
    <source>
        <dbReference type="EMBL" id="MCH5599089.1"/>
    </source>
</evidence>
<reference evidence="9 10" key="1">
    <citation type="submission" date="2022-02" db="EMBL/GenBank/DDBJ databases">
        <authorList>
            <person name="Min J."/>
        </authorList>
    </citation>
    <scope>NUCLEOTIDE SEQUENCE [LARGE SCALE GENOMIC DNA]</scope>
    <source>
        <strain evidence="9 10">GR10-1</strain>
    </source>
</reference>
<keyword evidence="3" id="KW-0540">Nuclease</keyword>
<evidence type="ECO:0000313" key="10">
    <source>
        <dbReference type="Proteomes" id="UP001202248"/>
    </source>
</evidence>
<dbReference type="SUPFAM" id="SSF88723">
    <property type="entry name" value="PIN domain-like"/>
    <property type="match status" value="1"/>
</dbReference>
<evidence type="ECO:0000256" key="2">
    <source>
        <dbReference type="ARBA" id="ARBA00022649"/>
    </source>
</evidence>
<keyword evidence="5" id="KW-0378">Hydrolase</keyword>
<protein>
    <submittedName>
        <fullName evidence="9">PIN domain-containing protein</fullName>
    </submittedName>
</protein>
<dbReference type="EMBL" id="JAKWBL010000003">
    <property type="protein sequence ID" value="MCH5599089.1"/>
    <property type="molecule type" value="Genomic_DNA"/>
</dbReference>
<feature type="domain" description="PIN" evidence="8">
    <location>
        <begin position="7"/>
        <end position="117"/>
    </location>
</feature>
<proteinExistence type="inferred from homology"/>
<comment type="caution">
    <text evidence="9">The sequence shown here is derived from an EMBL/GenBank/DDBJ whole genome shotgun (WGS) entry which is preliminary data.</text>
</comment>
<accession>A0ABS9SLQ3</accession>